<dbReference type="GO" id="GO:0016787">
    <property type="term" value="F:hydrolase activity"/>
    <property type="evidence" value="ECO:0007669"/>
    <property type="project" value="UniProtKB-KW"/>
</dbReference>
<accession>A0ABD5P0Z4</accession>
<dbReference type="PANTHER" id="PTHR12277">
    <property type="entry name" value="ALPHA/BETA HYDROLASE DOMAIN-CONTAINING PROTEIN"/>
    <property type="match status" value="1"/>
</dbReference>
<dbReference type="Proteomes" id="UP001595821">
    <property type="component" value="Unassembled WGS sequence"/>
</dbReference>
<dbReference type="GeneID" id="71852890"/>
<dbReference type="EMBL" id="JBHSDJ010000108">
    <property type="protein sequence ID" value="MFC4247947.1"/>
    <property type="molecule type" value="Genomic_DNA"/>
</dbReference>
<keyword evidence="1" id="KW-0378">Hydrolase</keyword>
<dbReference type="SUPFAM" id="SSF53474">
    <property type="entry name" value="alpha/beta-Hydrolases"/>
    <property type="match status" value="1"/>
</dbReference>
<gene>
    <name evidence="1" type="ORF">ACFOZ7_13510</name>
</gene>
<dbReference type="Pfam" id="PF08538">
    <property type="entry name" value="DUF1749"/>
    <property type="match status" value="1"/>
</dbReference>
<dbReference type="AlphaFoldDB" id="A0ABD5P0Z4"/>
<dbReference type="EC" id="3.4.-.-" evidence="1"/>
<evidence type="ECO:0000313" key="1">
    <source>
        <dbReference type="EMBL" id="MFC4247947.1"/>
    </source>
</evidence>
<dbReference type="InterPro" id="IPR013744">
    <property type="entry name" value="SidJ"/>
</dbReference>
<comment type="caution">
    <text evidence="1">The sequence shown here is derived from an EMBL/GenBank/DDBJ whole genome shotgun (WGS) entry which is preliminary data.</text>
</comment>
<name>A0ABD5P0Z4_9EURY</name>
<dbReference type="Gene3D" id="3.40.50.1820">
    <property type="entry name" value="alpha/beta hydrolase"/>
    <property type="match status" value="1"/>
</dbReference>
<evidence type="ECO:0000313" key="2">
    <source>
        <dbReference type="Proteomes" id="UP001595821"/>
    </source>
</evidence>
<sequence length="293" mass="32260">MPVMEPTPDDVTLRAINYKSEDGKRMDGFEITGESTTFGGDETCVIFLHGLRGFALGAGITPIAYPLARRGMRCVSINKRNSGKGYETSDFAEIDRDIAGAVEWATDRGAERIVVWGRSLGATEAAYYQGKHNDPAVDAVVLAAPFADIRERSTRSYFEAVSDDPDTAYKEFVQEARDLVEEGRGTELVALPRPVDGGIEYIPMTAESFLSYRSPESKCATIDWTPKIEKPLLLVPHATDRNVTPDEAQEIANTAERSSLVEIRPIEADHFFTGTEDTVADATAEFVRRVDNL</sequence>
<organism evidence="1 2">
    <name type="scientific">Natribaculum luteum</name>
    <dbReference type="NCBI Taxonomy" id="1586232"/>
    <lineage>
        <taxon>Archaea</taxon>
        <taxon>Methanobacteriati</taxon>
        <taxon>Methanobacteriota</taxon>
        <taxon>Stenosarchaea group</taxon>
        <taxon>Halobacteria</taxon>
        <taxon>Halobacteriales</taxon>
        <taxon>Natrialbaceae</taxon>
        <taxon>Natribaculum</taxon>
    </lineage>
</organism>
<reference evidence="1 2" key="1">
    <citation type="journal article" date="2014" name="Int. J. Syst. Evol. Microbiol.">
        <title>Complete genome sequence of Corynebacterium casei LMG S-19264T (=DSM 44701T), isolated from a smear-ripened cheese.</title>
        <authorList>
            <consortium name="US DOE Joint Genome Institute (JGI-PGF)"/>
            <person name="Walter F."/>
            <person name="Albersmeier A."/>
            <person name="Kalinowski J."/>
            <person name="Ruckert C."/>
        </authorList>
    </citation>
    <scope>NUCLEOTIDE SEQUENCE [LARGE SCALE GENOMIC DNA]</scope>
    <source>
        <strain evidence="1 2">IBRC-M 10912</strain>
    </source>
</reference>
<dbReference type="RefSeq" id="WP_246972219.1">
    <property type="nucleotide sequence ID" value="NZ_CP095397.1"/>
</dbReference>
<proteinExistence type="predicted"/>
<protein>
    <submittedName>
        <fullName evidence="1">Alpha/beta hydrolase family protein</fullName>
        <ecNumber evidence="1">3.4.-.-</ecNumber>
    </submittedName>
</protein>
<dbReference type="InterPro" id="IPR029058">
    <property type="entry name" value="AB_hydrolase_fold"/>
</dbReference>